<keyword evidence="7" id="KW-0346">Stress response</keyword>
<dbReference type="GO" id="GO:0004519">
    <property type="term" value="F:endonuclease activity"/>
    <property type="evidence" value="ECO:0007669"/>
    <property type="project" value="UniProtKB-KW"/>
</dbReference>
<sequence>MPKLPVVSSRQIINVLQKVGYRDAPARGKGSHRAFIRNDKGRTRLVIVPDRNEIPKGTLLSILEQAGMSKKEFITLLTGY</sequence>
<gene>
    <name evidence="8" type="ORF">MBAV_005440</name>
</gene>
<evidence type="ECO:0000256" key="6">
    <source>
        <dbReference type="ARBA" id="ARBA00022884"/>
    </source>
</evidence>
<evidence type="ECO:0000256" key="5">
    <source>
        <dbReference type="ARBA" id="ARBA00022801"/>
    </source>
</evidence>
<evidence type="ECO:0000256" key="1">
    <source>
        <dbReference type="ARBA" id="ARBA00006620"/>
    </source>
</evidence>
<evidence type="ECO:0000256" key="3">
    <source>
        <dbReference type="ARBA" id="ARBA00022722"/>
    </source>
</evidence>
<keyword evidence="3" id="KW-0540">Nuclease</keyword>
<dbReference type="Gene3D" id="3.30.920.30">
    <property type="entry name" value="Hypothetical protein"/>
    <property type="match status" value="1"/>
</dbReference>
<organism evidence="8 9">
    <name type="scientific">Candidatus Magnetobacterium bavaricum</name>
    <dbReference type="NCBI Taxonomy" id="29290"/>
    <lineage>
        <taxon>Bacteria</taxon>
        <taxon>Pseudomonadati</taxon>
        <taxon>Nitrospirota</taxon>
        <taxon>Thermodesulfovibrionia</taxon>
        <taxon>Thermodesulfovibrionales</taxon>
        <taxon>Candidatus Magnetobacteriaceae</taxon>
        <taxon>Candidatus Magnetobacterium</taxon>
    </lineage>
</organism>
<dbReference type="InterPro" id="IPR012933">
    <property type="entry name" value="HicA_mRNA_interferase"/>
</dbReference>
<evidence type="ECO:0000256" key="4">
    <source>
        <dbReference type="ARBA" id="ARBA00022759"/>
    </source>
</evidence>
<comment type="caution">
    <text evidence="8">The sequence shown here is derived from an EMBL/GenBank/DDBJ whole genome shotgun (WGS) entry which is preliminary data.</text>
</comment>
<keyword evidence="4" id="KW-0255">Endonuclease</keyword>
<comment type="similarity">
    <text evidence="1">Belongs to the HicA mRNA interferase family.</text>
</comment>
<dbReference type="GO" id="GO:0016787">
    <property type="term" value="F:hydrolase activity"/>
    <property type="evidence" value="ECO:0007669"/>
    <property type="project" value="UniProtKB-KW"/>
</dbReference>
<keyword evidence="2" id="KW-1277">Toxin-antitoxin system</keyword>
<evidence type="ECO:0000313" key="8">
    <source>
        <dbReference type="EMBL" id="KJU82366.1"/>
    </source>
</evidence>
<dbReference type="AlphaFoldDB" id="A0A0F3GKF9"/>
<evidence type="ECO:0000313" key="9">
    <source>
        <dbReference type="Proteomes" id="UP000033423"/>
    </source>
</evidence>
<protein>
    <submittedName>
        <fullName evidence="8">YcfA-like protein</fullName>
    </submittedName>
</protein>
<evidence type="ECO:0000256" key="7">
    <source>
        <dbReference type="ARBA" id="ARBA00023016"/>
    </source>
</evidence>
<dbReference type="Proteomes" id="UP000033423">
    <property type="component" value="Unassembled WGS sequence"/>
</dbReference>
<keyword evidence="6" id="KW-0694">RNA-binding</keyword>
<dbReference type="InterPro" id="IPR038570">
    <property type="entry name" value="HicA_sf"/>
</dbReference>
<dbReference type="EMBL" id="LACI01002344">
    <property type="protein sequence ID" value="KJU82366.1"/>
    <property type="molecule type" value="Genomic_DNA"/>
</dbReference>
<dbReference type="SUPFAM" id="SSF54786">
    <property type="entry name" value="YcfA/nrd intein domain"/>
    <property type="match status" value="1"/>
</dbReference>
<dbReference type="GO" id="GO:0003729">
    <property type="term" value="F:mRNA binding"/>
    <property type="evidence" value="ECO:0007669"/>
    <property type="project" value="InterPro"/>
</dbReference>
<keyword evidence="9" id="KW-1185">Reference proteome</keyword>
<dbReference type="Pfam" id="PF07927">
    <property type="entry name" value="HicA_toxin"/>
    <property type="match status" value="1"/>
</dbReference>
<keyword evidence="5" id="KW-0378">Hydrolase</keyword>
<reference evidence="8 9" key="1">
    <citation type="submission" date="2015-02" db="EMBL/GenBank/DDBJ databases">
        <title>Single-cell genomics of uncultivated deep-branching MTB reveals a conserved set of magnetosome genes.</title>
        <authorList>
            <person name="Kolinko S."/>
            <person name="Richter M."/>
            <person name="Glockner F.O."/>
            <person name="Brachmann A."/>
            <person name="Schuler D."/>
        </authorList>
    </citation>
    <scope>NUCLEOTIDE SEQUENCE [LARGE SCALE GENOMIC DNA]</scope>
    <source>
        <strain evidence="8">TM-1</strain>
    </source>
</reference>
<evidence type="ECO:0000256" key="2">
    <source>
        <dbReference type="ARBA" id="ARBA00022649"/>
    </source>
</evidence>
<name>A0A0F3GKF9_9BACT</name>
<proteinExistence type="inferred from homology"/>
<accession>A0A0F3GKF9</accession>